<protein>
    <submittedName>
        <fullName evidence="2">Uncharacterized protein</fullName>
    </submittedName>
</protein>
<sequence length="107" mass="10886">MRGPSIHWGGGGGLFKSGGHVLRNVDSLGGGGGHVLRNVDSLGGGSLLRHARGGLDSLSGVTFGGVKRFDSLRGHPPPPSFSRSSKTAAYSNSSSSSVISSELKQDI</sequence>
<reference evidence="2" key="1">
    <citation type="submission" date="2020-11" db="EMBL/GenBank/DDBJ databases">
        <authorList>
            <person name="Tran Van P."/>
        </authorList>
    </citation>
    <scope>NUCLEOTIDE SEQUENCE</scope>
</reference>
<gene>
    <name evidence="2" type="ORF">TMSB3V08_LOCUS9402</name>
</gene>
<dbReference type="EMBL" id="OB795799">
    <property type="protein sequence ID" value="CAD7432698.1"/>
    <property type="molecule type" value="Genomic_DNA"/>
</dbReference>
<evidence type="ECO:0000256" key="1">
    <source>
        <dbReference type="SAM" id="MobiDB-lite"/>
    </source>
</evidence>
<proteinExistence type="predicted"/>
<name>A0A7R9HU08_9NEOP</name>
<feature type="compositionally biased region" description="Low complexity" evidence="1">
    <location>
        <begin position="82"/>
        <end position="101"/>
    </location>
</feature>
<accession>A0A7R9HU08</accession>
<organism evidence="2">
    <name type="scientific">Timema monikensis</name>
    <dbReference type="NCBI Taxonomy" id="170555"/>
    <lineage>
        <taxon>Eukaryota</taxon>
        <taxon>Metazoa</taxon>
        <taxon>Ecdysozoa</taxon>
        <taxon>Arthropoda</taxon>
        <taxon>Hexapoda</taxon>
        <taxon>Insecta</taxon>
        <taxon>Pterygota</taxon>
        <taxon>Neoptera</taxon>
        <taxon>Polyneoptera</taxon>
        <taxon>Phasmatodea</taxon>
        <taxon>Timematodea</taxon>
        <taxon>Timematoidea</taxon>
        <taxon>Timematidae</taxon>
        <taxon>Timema</taxon>
    </lineage>
</organism>
<feature type="region of interest" description="Disordered" evidence="1">
    <location>
        <begin position="69"/>
        <end position="107"/>
    </location>
</feature>
<evidence type="ECO:0000313" key="2">
    <source>
        <dbReference type="EMBL" id="CAD7432698.1"/>
    </source>
</evidence>
<dbReference type="AlphaFoldDB" id="A0A7R9HU08"/>